<dbReference type="RefSeq" id="WP_203896962.1">
    <property type="nucleotide sequence ID" value="NZ_BOPF01000002.1"/>
</dbReference>
<dbReference type="Proteomes" id="UP000619260">
    <property type="component" value="Unassembled WGS sequence"/>
</dbReference>
<gene>
    <name evidence="2" type="ORF">Val02_02600</name>
</gene>
<evidence type="ECO:0000259" key="1">
    <source>
        <dbReference type="Pfam" id="PF09851"/>
    </source>
</evidence>
<feature type="domain" description="SHOCT" evidence="1">
    <location>
        <begin position="120"/>
        <end position="147"/>
    </location>
</feature>
<evidence type="ECO:0000313" key="2">
    <source>
        <dbReference type="EMBL" id="GIJ43374.1"/>
    </source>
</evidence>
<organism evidence="2 3">
    <name type="scientific">Virgisporangium aliadipatigenens</name>
    <dbReference type="NCBI Taxonomy" id="741659"/>
    <lineage>
        <taxon>Bacteria</taxon>
        <taxon>Bacillati</taxon>
        <taxon>Actinomycetota</taxon>
        <taxon>Actinomycetes</taxon>
        <taxon>Micromonosporales</taxon>
        <taxon>Micromonosporaceae</taxon>
        <taxon>Virgisporangium</taxon>
    </lineage>
</organism>
<protein>
    <recommendedName>
        <fullName evidence="1">SHOCT domain-containing protein</fullName>
    </recommendedName>
</protein>
<comment type="caution">
    <text evidence="2">The sequence shown here is derived from an EMBL/GenBank/DDBJ whole genome shotgun (WGS) entry which is preliminary data.</text>
</comment>
<proteinExistence type="predicted"/>
<accession>A0A8J4DMH1</accession>
<keyword evidence="3" id="KW-1185">Reference proteome</keyword>
<dbReference type="InterPro" id="IPR018649">
    <property type="entry name" value="SHOCT"/>
</dbReference>
<evidence type="ECO:0000313" key="3">
    <source>
        <dbReference type="Proteomes" id="UP000619260"/>
    </source>
</evidence>
<sequence length="148" mass="16242">MAERPTSHGLGIGHGSLIDYHDGTVEYRQTGKLMPAFKVLMHDISGFSVRQFTREDRRRFGALSGHQVLSVQGSGTTLAEVPVLYGTAEKIEQWFRMQPGFLSSRQVSAPPNRDGMSVADELTKLAQLRDAGILSPEEFAAQKAKLLG</sequence>
<dbReference type="EMBL" id="BOPF01000002">
    <property type="protein sequence ID" value="GIJ43374.1"/>
    <property type="molecule type" value="Genomic_DNA"/>
</dbReference>
<reference evidence="2" key="1">
    <citation type="submission" date="2021-01" db="EMBL/GenBank/DDBJ databases">
        <title>Whole genome shotgun sequence of Virgisporangium aliadipatigenens NBRC 105644.</title>
        <authorList>
            <person name="Komaki H."/>
            <person name="Tamura T."/>
        </authorList>
    </citation>
    <scope>NUCLEOTIDE SEQUENCE</scope>
    <source>
        <strain evidence="2">NBRC 105644</strain>
    </source>
</reference>
<dbReference type="Pfam" id="PF09851">
    <property type="entry name" value="SHOCT"/>
    <property type="match status" value="1"/>
</dbReference>
<name>A0A8J4DMH1_9ACTN</name>
<dbReference type="AlphaFoldDB" id="A0A8J4DMH1"/>